<gene>
    <name evidence="2" type="ORF">H310_02554</name>
</gene>
<dbReference type="VEuPathDB" id="FungiDB:H310_02554"/>
<accession>A0A024UJ86</accession>
<dbReference type="AlphaFoldDB" id="A0A024UJ86"/>
<protein>
    <submittedName>
        <fullName evidence="2">Uncharacterized protein</fullName>
    </submittedName>
</protein>
<dbReference type="eggNOG" id="ENOG502QSUA">
    <property type="taxonomic scope" value="Eukaryota"/>
</dbReference>
<organism evidence="2">
    <name type="scientific">Aphanomyces invadans</name>
    <dbReference type="NCBI Taxonomy" id="157072"/>
    <lineage>
        <taxon>Eukaryota</taxon>
        <taxon>Sar</taxon>
        <taxon>Stramenopiles</taxon>
        <taxon>Oomycota</taxon>
        <taxon>Saprolegniomycetes</taxon>
        <taxon>Saprolegniales</taxon>
        <taxon>Verrucalvaceae</taxon>
        <taxon>Aphanomyces</taxon>
    </lineage>
</organism>
<sequence>MEHVLAVTSPISSPRQRGATCLNNPVGASDVWGLTKDFSWPASRGSVTALLPDLVAINLELSSCTVTAGHIALTFRYSDTVSNYSLVVVLDAIPEQKFDQAFQVDLIKALCRPPSSELRSKHETCRSANTDMLISRHESPVTHVAFLRSYQGGHPHEKKSMQPQKAHPLRCVITREDGGAYAWEWSHDRLQWTYLNCFNVATEGSTSRIGSIDSYAACGGSHGVVFRSTPDAASDIMSRLVSFDTAPTLATHPTRIVVGPLVSVLPPAKANAVIEWMRGSHVGLWMVTSANDIFLRSATSPGCLHTVLNRSTCAQDSMARPTDPTDVLLLRCVHTTTGALVTMDPVTGQVWTCQERHGELVVLRLPYSLPLPQDDEDGAIREIASHRQFVLALTSRFCFVFDVHTGAQVAKVAAPDAAASFWTSTGVGLWSWNGVWRLKVPSAKQYAQSVATSAGSRASIGACAAAAMRHLDDFGPSLQFDQAAMALQVLRYPHGTTRETQDKAKRVFDAAAESPAWMLSLLADHTVPASLEEDLHALLYRLHQLLHTDVQAAASPKGDPRATPLNYETYDHLRAWLDVRHRRATILQDMSYLDATEHREASARATNPLPTRNLLEKSSLHLASLMTSLTYGSQLLTQLEHVLDMHTPDASTRPSHVLFHDERVTALESVRHPAYFEWVARLTFQHRPAAALDHFIHSIASACPRVFTLNGVVRLVRPHADRALAALPPMRLHLLLQPTNVDAMVLAYTNALCASHAYVDALQWLLRFQLYARAKALFPTLPRAVQPAWFWQLLQFVARHHHVMTDELVAVVGLKPKHIPNGHVLSTLHRVMPRNGVPVHMLRPLLATLVTTSPVGRMARTAHESVGSANDGSVRVDDRRGLEPSAVP</sequence>
<dbReference type="EMBL" id="KI913955">
    <property type="protein sequence ID" value="ETW06260.1"/>
    <property type="molecule type" value="Genomic_DNA"/>
</dbReference>
<name>A0A024UJ86_9STRA</name>
<evidence type="ECO:0000256" key="1">
    <source>
        <dbReference type="SAM" id="MobiDB-lite"/>
    </source>
</evidence>
<dbReference type="OrthoDB" id="63853at2759"/>
<evidence type="ECO:0000313" key="2">
    <source>
        <dbReference type="EMBL" id="ETW06260.1"/>
    </source>
</evidence>
<reference evidence="2" key="1">
    <citation type="submission" date="2013-12" db="EMBL/GenBank/DDBJ databases">
        <title>The Genome Sequence of Aphanomyces invadans NJM9701.</title>
        <authorList>
            <consortium name="The Broad Institute Genomics Platform"/>
            <person name="Russ C."/>
            <person name="Tyler B."/>
            <person name="van West P."/>
            <person name="Dieguez-Uribeondo J."/>
            <person name="Young S.K."/>
            <person name="Zeng Q."/>
            <person name="Gargeya S."/>
            <person name="Fitzgerald M."/>
            <person name="Abouelleil A."/>
            <person name="Alvarado L."/>
            <person name="Chapman S.B."/>
            <person name="Gainer-Dewar J."/>
            <person name="Goldberg J."/>
            <person name="Griggs A."/>
            <person name="Gujja S."/>
            <person name="Hansen M."/>
            <person name="Howarth C."/>
            <person name="Imamovic A."/>
            <person name="Ireland A."/>
            <person name="Larimer J."/>
            <person name="McCowan C."/>
            <person name="Murphy C."/>
            <person name="Pearson M."/>
            <person name="Poon T.W."/>
            <person name="Priest M."/>
            <person name="Roberts A."/>
            <person name="Saif S."/>
            <person name="Shea T."/>
            <person name="Sykes S."/>
            <person name="Wortman J."/>
            <person name="Nusbaum C."/>
            <person name="Birren B."/>
        </authorList>
    </citation>
    <scope>NUCLEOTIDE SEQUENCE [LARGE SCALE GENOMIC DNA]</scope>
    <source>
        <strain evidence="2">NJM9701</strain>
    </source>
</reference>
<dbReference type="GeneID" id="20079604"/>
<proteinExistence type="predicted"/>
<dbReference type="RefSeq" id="XP_008864335.1">
    <property type="nucleotide sequence ID" value="XM_008866113.1"/>
</dbReference>
<feature type="region of interest" description="Disordered" evidence="1">
    <location>
        <begin position="862"/>
        <end position="888"/>
    </location>
</feature>